<feature type="chain" id="PRO_5040972955" evidence="2">
    <location>
        <begin position="23"/>
        <end position="347"/>
    </location>
</feature>
<evidence type="ECO:0000313" key="4">
    <source>
        <dbReference type="Proteomes" id="UP001151079"/>
    </source>
</evidence>
<feature type="coiled-coil region" evidence="1">
    <location>
        <begin position="318"/>
        <end position="345"/>
    </location>
</feature>
<organism evidence="3 4">
    <name type="scientific">Flavobacterium shii</name>
    <dbReference type="NCBI Taxonomy" id="2987687"/>
    <lineage>
        <taxon>Bacteria</taxon>
        <taxon>Pseudomonadati</taxon>
        <taxon>Bacteroidota</taxon>
        <taxon>Flavobacteriia</taxon>
        <taxon>Flavobacteriales</taxon>
        <taxon>Flavobacteriaceae</taxon>
        <taxon>Flavobacterium</taxon>
    </lineage>
</organism>
<reference evidence="3" key="1">
    <citation type="submission" date="2022-10" db="EMBL/GenBank/DDBJ databases">
        <title>Two novel species of Flavobacterium.</title>
        <authorList>
            <person name="Liu Q."/>
            <person name="Xin Y.-H."/>
        </authorList>
    </citation>
    <scope>NUCLEOTIDE SEQUENCE</scope>
    <source>
        <strain evidence="3">LS1R49</strain>
    </source>
</reference>
<dbReference type="Proteomes" id="UP001151079">
    <property type="component" value="Unassembled WGS sequence"/>
</dbReference>
<feature type="signal peptide" evidence="2">
    <location>
        <begin position="1"/>
        <end position="22"/>
    </location>
</feature>
<evidence type="ECO:0000313" key="3">
    <source>
        <dbReference type="EMBL" id="MCV9928326.1"/>
    </source>
</evidence>
<dbReference type="AlphaFoldDB" id="A0A9X2ZGN6"/>
<evidence type="ECO:0000256" key="2">
    <source>
        <dbReference type="SAM" id="SignalP"/>
    </source>
</evidence>
<gene>
    <name evidence="3" type="ORF">OIU83_11705</name>
</gene>
<keyword evidence="1" id="KW-0175">Coiled coil</keyword>
<evidence type="ECO:0000256" key="1">
    <source>
        <dbReference type="SAM" id="Coils"/>
    </source>
</evidence>
<dbReference type="RefSeq" id="WP_264206439.1">
    <property type="nucleotide sequence ID" value="NZ_JAOZEW010000011.1"/>
</dbReference>
<comment type="caution">
    <text evidence="3">The sequence shown here is derived from an EMBL/GenBank/DDBJ whole genome shotgun (WGS) entry which is preliminary data.</text>
</comment>
<dbReference type="EMBL" id="JAOZEW010000011">
    <property type="protein sequence ID" value="MCV9928326.1"/>
    <property type="molecule type" value="Genomic_DNA"/>
</dbReference>
<sequence>MKKITQLLSFGIFIFGAITTNAQISTSTGGAGNVLPNSPTSNTNVGIGTTNPTATLEVNGEVKAKRGVFTNSLPDGQTFIDSNDRNVKCNTFTAGSFVSATSRMMNFLDFPVSNINNKSMFWFSIDDRSDNQRFRVYGQTGGYGGFEINDAKQRNAFKVAEENTSDGCNFSHVSLPQANTKLIIGSSYESLTSDENIKYKLIVKSGKCGATFLDGSGSAFIEGNIISMANVGIGTTNFTDGADTYKLSVKGKIRAEEIKVYSTWADYVFNKEYKLLNLKEVENYIAINGHLPNVPSAKEVTEKGLELGEMVKIQQEKIEELTLYLIKQNQDIEELKVQVKALLEKKL</sequence>
<keyword evidence="2" id="KW-0732">Signal</keyword>
<accession>A0A9X2ZGN6</accession>
<protein>
    <submittedName>
        <fullName evidence="3">Uncharacterized protein</fullName>
    </submittedName>
</protein>
<proteinExistence type="predicted"/>
<keyword evidence="4" id="KW-1185">Reference proteome</keyword>
<name>A0A9X2ZGN6_9FLAO</name>